<feature type="transmembrane region" description="Helical" evidence="6">
    <location>
        <begin position="334"/>
        <end position="356"/>
    </location>
</feature>
<evidence type="ECO:0000256" key="4">
    <source>
        <dbReference type="ARBA" id="ARBA00022989"/>
    </source>
</evidence>
<evidence type="ECO:0000256" key="5">
    <source>
        <dbReference type="ARBA" id="ARBA00023136"/>
    </source>
</evidence>
<feature type="transmembrane region" description="Helical" evidence="6">
    <location>
        <begin position="247"/>
        <end position="268"/>
    </location>
</feature>
<dbReference type="CDD" id="cd17324">
    <property type="entry name" value="MFS_NepI_like"/>
    <property type="match status" value="1"/>
</dbReference>
<gene>
    <name evidence="8" type="ORF">SAMN05421869_109299</name>
</gene>
<feature type="domain" description="Major facilitator superfamily (MFS) profile" evidence="7">
    <location>
        <begin position="17"/>
        <end position="394"/>
    </location>
</feature>
<evidence type="ECO:0000256" key="3">
    <source>
        <dbReference type="ARBA" id="ARBA00022692"/>
    </source>
</evidence>
<dbReference type="SUPFAM" id="SSF103473">
    <property type="entry name" value="MFS general substrate transporter"/>
    <property type="match status" value="1"/>
</dbReference>
<reference evidence="8 9" key="1">
    <citation type="submission" date="2016-10" db="EMBL/GenBank/DDBJ databases">
        <authorList>
            <person name="de Groot N.N."/>
        </authorList>
    </citation>
    <scope>NUCLEOTIDE SEQUENCE [LARGE SCALE GENOMIC DNA]</scope>
    <source>
        <strain evidence="8 9">CGMCC 4.6533</strain>
    </source>
</reference>
<protein>
    <submittedName>
        <fullName evidence="8">Predicted arabinose efflux permease, MFS family</fullName>
    </submittedName>
</protein>
<sequence length="395" mass="39484">MAVSVTRAGSGTASISRALPLALATFAGATGDMVIAGVLPDIATDLRVGEPLAGQLVTAYAIAFGLGSLLMAVATARLPRRPVLFAGLAVFVVANVLAAFAPSYGILIVLRVVGGLAAAASTPAAMASAAMIAPEDRRGRYLSLVTTGITAALVLGVPIGTWIGGQYGWRATMLFVAGLALIALVGTFAVPKVGAPPWEGLRAQLAPLTQSSVLRVVIALIISGTGGLMLLAYMFPIFRTAGGVDYQAMSVLFTIHGIAGTVAAWLGGRGSDRIGPHRTLLLAFAGYAVFLVATAAVTWAGGMPIAVLGAAAILLALAGWAVNPPLQSMMYTLAPGAAAQAMALATCAMFIGASLGGVLGGVLLATVGAAGIPLAGGLLVLAAIPILPRVGRGRD</sequence>
<keyword evidence="9" id="KW-1185">Reference proteome</keyword>
<evidence type="ECO:0000313" key="8">
    <source>
        <dbReference type="EMBL" id="SDJ25365.1"/>
    </source>
</evidence>
<feature type="transmembrane region" description="Helical" evidence="6">
    <location>
        <begin position="83"/>
        <end position="102"/>
    </location>
</feature>
<feature type="transmembrane region" description="Helical" evidence="6">
    <location>
        <begin position="141"/>
        <end position="163"/>
    </location>
</feature>
<keyword evidence="4 6" id="KW-1133">Transmembrane helix</keyword>
<feature type="transmembrane region" description="Helical" evidence="6">
    <location>
        <begin position="305"/>
        <end position="322"/>
    </location>
</feature>
<name>A0A1G8S9A2_9ACTN</name>
<dbReference type="Gene3D" id="1.20.1250.20">
    <property type="entry name" value="MFS general substrate transporter like domains"/>
    <property type="match status" value="1"/>
</dbReference>
<feature type="transmembrane region" description="Helical" evidence="6">
    <location>
        <begin position="108"/>
        <end position="129"/>
    </location>
</feature>
<keyword evidence="3 6" id="KW-0812">Transmembrane</keyword>
<dbReference type="Pfam" id="PF07690">
    <property type="entry name" value="MFS_1"/>
    <property type="match status" value="1"/>
</dbReference>
<evidence type="ECO:0000256" key="6">
    <source>
        <dbReference type="SAM" id="Phobius"/>
    </source>
</evidence>
<evidence type="ECO:0000256" key="1">
    <source>
        <dbReference type="ARBA" id="ARBA00004651"/>
    </source>
</evidence>
<evidence type="ECO:0000259" key="7">
    <source>
        <dbReference type="PROSITE" id="PS50850"/>
    </source>
</evidence>
<feature type="transmembrane region" description="Helical" evidence="6">
    <location>
        <begin position="280"/>
        <end position="299"/>
    </location>
</feature>
<dbReference type="InterPro" id="IPR020846">
    <property type="entry name" value="MFS_dom"/>
</dbReference>
<keyword evidence="5 6" id="KW-0472">Membrane</keyword>
<dbReference type="InterPro" id="IPR050189">
    <property type="entry name" value="MFS_Efflux_Transporters"/>
</dbReference>
<dbReference type="PANTHER" id="PTHR43124">
    <property type="entry name" value="PURINE EFFLUX PUMP PBUE"/>
    <property type="match status" value="1"/>
</dbReference>
<feature type="transmembrane region" description="Helical" evidence="6">
    <location>
        <begin position="362"/>
        <end position="387"/>
    </location>
</feature>
<dbReference type="InterPro" id="IPR036259">
    <property type="entry name" value="MFS_trans_sf"/>
</dbReference>
<feature type="transmembrane region" description="Helical" evidence="6">
    <location>
        <begin position="52"/>
        <end position="76"/>
    </location>
</feature>
<keyword evidence="2" id="KW-1003">Cell membrane</keyword>
<feature type="transmembrane region" description="Helical" evidence="6">
    <location>
        <begin position="21"/>
        <end position="40"/>
    </location>
</feature>
<proteinExistence type="predicted"/>
<dbReference type="PANTHER" id="PTHR43124:SF10">
    <property type="entry name" value="PURINE EFFLUX PUMP PBUE"/>
    <property type="match status" value="1"/>
</dbReference>
<dbReference type="InterPro" id="IPR011701">
    <property type="entry name" value="MFS"/>
</dbReference>
<dbReference type="EMBL" id="FNDJ01000009">
    <property type="protein sequence ID" value="SDJ25365.1"/>
    <property type="molecule type" value="Genomic_DNA"/>
</dbReference>
<dbReference type="GO" id="GO:0005886">
    <property type="term" value="C:plasma membrane"/>
    <property type="evidence" value="ECO:0007669"/>
    <property type="project" value="UniProtKB-SubCell"/>
</dbReference>
<dbReference type="RefSeq" id="WP_090933971.1">
    <property type="nucleotide sequence ID" value="NZ_FNDJ01000009.1"/>
</dbReference>
<dbReference type="STRING" id="633440.SAMN05421869_109299"/>
<comment type="subcellular location">
    <subcellularLocation>
        <location evidence="1">Cell membrane</location>
        <topology evidence="1">Multi-pass membrane protein</topology>
    </subcellularLocation>
</comment>
<evidence type="ECO:0000313" key="9">
    <source>
        <dbReference type="Proteomes" id="UP000199202"/>
    </source>
</evidence>
<dbReference type="OrthoDB" id="3697899at2"/>
<dbReference type="AlphaFoldDB" id="A0A1G8S9A2"/>
<dbReference type="PROSITE" id="PS50850">
    <property type="entry name" value="MFS"/>
    <property type="match status" value="1"/>
</dbReference>
<feature type="transmembrane region" description="Helical" evidence="6">
    <location>
        <begin position="169"/>
        <end position="191"/>
    </location>
</feature>
<feature type="transmembrane region" description="Helical" evidence="6">
    <location>
        <begin position="212"/>
        <end position="235"/>
    </location>
</feature>
<accession>A0A1G8S9A2</accession>
<dbReference type="Proteomes" id="UP000199202">
    <property type="component" value="Unassembled WGS sequence"/>
</dbReference>
<organism evidence="8 9">
    <name type="scientific">Nonomuraea jiangxiensis</name>
    <dbReference type="NCBI Taxonomy" id="633440"/>
    <lineage>
        <taxon>Bacteria</taxon>
        <taxon>Bacillati</taxon>
        <taxon>Actinomycetota</taxon>
        <taxon>Actinomycetes</taxon>
        <taxon>Streptosporangiales</taxon>
        <taxon>Streptosporangiaceae</taxon>
        <taxon>Nonomuraea</taxon>
    </lineage>
</organism>
<evidence type="ECO:0000256" key="2">
    <source>
        <dbReference type="ARBA" id="ARBA00022475"/>
    </source>
</evidence>
<dbReference type="GO" id="GO:0022857">
    <property type="term" value="F:transmembrane transporter activity"/>
    <property type="evidence" value="ECO:0007669"/>
    <property type="project" value="InterPro"/>
</dbReference>